<evidence type="ECO:0000313" key="2">
    <source>
        <dbReference type="Proteomes" id="UP000271098"/>
    </source>
</evidence>
<keyword evidence="2" id="KW-1185">Reference proteome</keyword>
<reference evidence="3" key="1">
    <citation type="submission" date="2016-06" db="UniProtKB">
        <authorList>
            <consortium name="WormBaseParasite"/>
        </authorList>
    </citation>
    <scope>IDENTIFICATION</scope>
</reference>
<gene>
    <name evidence="1" type="ORF">GPUH_LOCUS19456</name>
</gene>
<sequence length="115" mass="12838">MKQMRKNIMKILEKCSSFVAYFDAELAQCTDYSAFVKAIGVFALDVCACFCETFRLELFTVNTGCEYSVLDSAKLYDIHAQGLNGDYRELETANCSGRTNYLLTDEAGGVRVALQ</sequence>
<name>A0A183EER6_9BILA</name>
<evidence type="ECO:0000313" key="1">
    <source>
        <dbReference type="EMBL" id="VDN33879.1"/>
    </source>
</evidence>
<proteinExistence type="predicted"/>
<dbReference type="WBParaSite" id="GPUH_0001948201-mRNA-1">
    <property type="protein sequence ID" value="GPUH_0001948201-mRNA-1"/>
    <property type="gene ID" value="GPUH_0001948201"/>
</dbReference>
<dbReference type="Proteomes" id="UP000271098">
    <property type="component" value="Unassembled WGS sequence"/>
</dbReference>
<evidence type="ECO:0000313" key="3">
    <source>
        <dbReference type="WBParaSite" id="GPUH_0001948201-mRNA-1"/>
    </source>
</evidence>
<dbReference type="AlphaFoldDB" id="A0A183EER6"/>
<organism evidence="3">
    <name type="scientific">Gongylonema pulchrum</name>
    <dbReference type="NCBI Taxonomy" id="637853"/>
    <lineage>
        <taxon>Eukaryota</taxon>
        <taxon>Metazoa</taxon>
        <taxon>Ecdysozoa</taxon>
        <taxon>Nematoda</taxon>
        <taxon>Chromadorea</taxon>
        <taxon>Rhabditida</taxon>
        <taxon>Spirurina</taxon>
        <taxon>Spiruromorpha</taxon>
        <taxon>Spiruroidea</taxon>
        <taxon>Gongylonematidae</taxon>
        <taxon>Gongylonema</taxon>
    </lineage>
</organism>
<accession>A0A183EER6</accession>
<dbReference type="EMBL" id="UYRT01088558">
    <property type="protein sequence ID" value="VDN33879.1"/>
    <property type="molecule type" value="Genomic_DNA"/>
</dbReference>
<reference evidence="1 2" key="2">
    <citation type="submission" date="2018-11" db="EMBL/GenBank/DDBJ databases">
        <authorList>
            <consortium name="Pathogen Informatics"/>
        </authorList>
    </citation>
    <scope>NUCLEOTIDE SEQUENCE [LARGE SCALE GENOMIC DNA]</scope>
</reference>
<protein>
    <submittedName>
        <fullName evidence="3">Conserved domain protein</fullName>
    </submittedName>
</protein>